<sequence length="87" mass="9979">MAAPVRFELTNDGTKNRCLTAWLWGKNGGGWGIRTPESEESGLQPPAFGRSANPPLISECKVIITHFFKFSFFFFFFFHLLLFKLNF</sequence>
<proteinExistence type="predicted"/>
<reference evidence="2 3" key="1">
    <citation type="journal article" date="2005" name="J. Bacteriol.">
        <title>Swine and poultry pathogens: the complete genome sequences of two strains of Mycoplasma hyopneumoniae and a strain of Mycoplasma synoviae.</title>
        <authorList>
            <person name="Vasconcelos A.T."/>
            <person name="Ferreira H.B."/>
            <person name="Bizarro C.V."/>
            <person name="Bonatto S.L."/>
            <person name="Carvalho M.O."/>
            <person name="Pinto P.M."/>
            <person name="Almeida D.F."/>
            <person name="Almeida L.G."/>
            <person name="Almeida R."/>
            <person name="Alves-Filho L."/>
            <person name="Assuncao E.N."/>
            <person name="Azevedo V.A."/>
            <person name="Bogo M.R."/>
            <person name="Brigido M.M."/>
            <person name="Brocchi M."/>
            <person name="Burity H.A."/>
            <person name="Camargo A.A."/>
            <person name="Camargo S.S."/>
            <person name="Carepo M.S."/>
            <person name="Carraro D.M."/>
            <person name="de Mattos Cascardo J.C."/>
            <person name="Castro L.A."/>
            <person name="Cavalcanti G."/>
            <person name="Chemale G."/>
            <person name="Collevatti R.G."/>
            <person name="Cunha C.W."/>
            <person name="Dallagiovanna B."/>
            <person name="Dambros B.P."/>
            <person name="Dellagostin O.A."/>
            <person name="Falcao C."/>
            <person name="Fantinatti-Garboggini F."/>
            <person name="Felipe M.S."/>
            <person name="Fiorentin L."/>
            <person name="Franco G.R."/>
            <person name="Freitas N.S."/>
            <person name="Frias D."/>
            <person name="Grangeiro T.B."/>
            <person name="Grisard E.C."/>
            <person name="Guimaraes C.T."/>
            <person name="Hungria M."/>
            <person name="Jardim S.N."/>
            <person name="Krieger M.A."/>
            <person name="Laurino J.P."/>
            <person name="Lima L.F."/>
            <person name="Lopes M.I."/>
            <person name="Loreto E.L."/>
            <person name="Madeira H.M."/>
            <person name="Manfio G.P."/>
            <person name="Maranhao A.Q."/>
            <person name="Martinkovics C.T."/>
            <person name="Medeiros S.R."/>
            <person name="Moreira M.A."/>
            <person name="Neiva M."/>
            <person name="Ramalho-Neto C.E."/>
            <person name="Nicolas M.F."/>
            <person name="Oliveira S.C."/>
            <person name="Paixao R.F."/>
            <person name="Pedrosa F.O."/>
            <person name="Pena S.D."/>
            <person name="Pereira M."/>
            <person name="Pereira-Ferrari L."/>
            <person name="Piffer I."/>
            <person name="Pinto L.S."/>
            <person name="Potrich D.P."/>
            <person name="Salim A.C."/>
            <person name="Santos F.R."/>
            <person name="Schmitt R."/>
            <person name="Schneider M.P."/>
            <person name="Schrank A."/>
            <person name="Schrank I.S."/>
            <person name="Schuck A.F."/>
            <person name="Seuanez H.N."/>
            <person name="Silva D.W."/>
            <person name="Silva R."/>
            <person name="Silva S.C."/>
            <person name="Soares C.M."/>
            <person name="Souza K.R."/>
            <person name="Souza R.C."/>
            <person name="Staats C.C."/>
            <person name="Steffens M.B."/>
            <person name="Teixeira S.M."/>
            <person name="Urmenyi T.P."/>
            <person name="Vainstein M.H."/>
            <person name="Zuccherato L.W."/>
            <person name="Simpson A.J."/>
            <person name="Zaha A."/>
        </authorList>
    </citation>
    <scope>NUCLEOTIDE SEQUENCE [LARGE SCALE GENOMIC DNA]</scope>
    <source>
        <strain evidence="3">J / ATCC 25934 / NCTC 10110</strain>
    </source>
</reference>
<dbReference type="KEGG" id="mhj:MHJ_0690"/>
<evidence type="ECO:0000313" key="2">
    <source>
        <dbReference type="EMBL" id="ABO93477.1"/>
    </source>
</evidence>
<dbReference type="eggNOG" id="ENOG5030NRM">
    <property type="taxonomic scope" value="Bacteria"/>
</dbReference>
<keyword evidence="1" id="KW-1133">Transmembrane helix</keyword>
<dbReference type="EMBL" id="AE017243">
    <property type="protein sequence ID" value="ABO93477.1"/>
    <property type="molecule type" value="Genomic_DNA"/>
</dbReference>
<dbReference type="HOGENOM" id="CLU_2479995_0_0_14"/>
<dbReference type="AlphaFoldDB" id="A4Q7U0"/>
<keyword evidence="1" id="KW-0472">Membrane</keyword>
<protein>
    <submittedName>
        <fullName evidence="2">Uncharacterized protein</fullName>
    </submittedName>
</protein>
<dbReference type="Proteomes" id="UP000000548">
    <property type="component" value="Chromosome"/>
</dbReference>
<name>A4Q7U0_MESHJ</name>
<evidence type="ECO:0000313" key="3">
    <source>
        <dbReference type="Proteomes" id="UP000000548"/>
    </source>
</evidence>
<feature type="transmembrane region" description="Helical" evidence="1">
    <location>
        <begin position="63"/>
        <end position="83"/>
    </location>
</feature>
<accession>A4Q7U0</accession>
<keyword evidence="1" id="KW-0812">Transmembrane</keyword>
<organism evidence="2 3">
    <name type="scientific">Mesomycoplasma hyopneumoniae (strain J / ATCC 25934 / NCTC 10110)</name>
    <name type="common">Mycoplasma hyopneumoniae</name>
    <dbReference type="NCBI Taxonomy" id="262719"/>
    <lineage>
        <taxon>Bacteria</taxon>
        <taxon>Bacillati</taxon>
        <taxon>Mycoplasmatota</taxon>
        <taxon>Mycoplasmoidales</taxon>
        <taxon>Metamycoplasmataceae</taxon>
        <taxon>Mesomycoplasma</taxon>
    </lineage>
</organism>
<gene>
    <name evidence="2" type="ordered locus">MHJ_0690</name>
</gene>
<evidence type="ECO:0000256" key="1">
    <source>
        <dbReference type="SAM" id="Phobius"/>
    </source>
</evidence>